<keyword evidence="4" id="KW-0804">Transcription</keyword>
<comment type="caution">
    <text evidence="8">The sequence shown here is derived from an EMBL/GenBank/DDBJ whole genome shotgun (WGS) entry which is preliminary data.</text>
</comment>
<gene>
    <name evidence="8" type="ORF">QCA50_021211</name>
</gene>
<dbReference type="PANTHER" id="PTHR11834:SF0">
    <property type="entry name" value="PROTEIN SCALLOPED"/>
    <property type="match status" value="1"/>
</dbReference>
<name>A0AAW0FA80_9APHY</name>
<keyword evidence="3" id="KW-0805">Transcription regulation</keyword>
<dbReference type="SMART" id="SM00426">
    <property type="entry name" value="TEA"/>
    <property type="match status" value="1"/>
</dbReference>
<evidence type="ECO:0000256" key="4">
    <source>
        <dbReference type="ARBA" id="ARBA00023163"/>
    </source>
</evidence>
<dbReference type="GO" id="GO:0005634">
    <property type="term" value="C:nucleus"/>
    <property type="evidence" value="ECO:0007669"/>
    <property type="project" value="UniProtKB-SubCell"/>
</dbReference>
<evidence type="ECO:0000256" key="3">
    <source>
        <dbReference type="ARBA" id="ARBA00023015"/>
    </source>
</evidence>
<dbReference type="InterPro" id="IPR000818">
    <property type="entry name" value="TEA/ATTS_dom"/>
</dbReference>
<dbReference type="GO" id="GO:0000978">
    <property type="term" value="F:RNA polymerase II cis-regulatory region sequence-specific DNA binding"/>
    <property type="evidence" value="ECO:0007669"/>
    <property type="project" value="TreeGrafter"/>
</dbReference>
<protein>
    <recommendedName>
        <fullName evidence="7">TEA domain-containing protein</fullName>
    </recommendedName>
</protein>
<evidence type="ECO:0000313" key="8">
    <source>
        <dbReference type="EMBL" id="KAK7675854.1"/>
    </source>
</evidence>
<dbReference type="GO" id="GO:0000981">
    <property type="term" value="F:DNA-binding transcription factor activity, RNA polymerase II-specific"/>
    <property type="evidence" value="ECO:0007669"/>
    <property type="project" value="TreeGrafter"/>
</dbReference>
<evidence type="ECO:0000259" key="7">
    <source>
        <dbReference type="PROSITE" id="PS51088"/>
    </source>
</evidence>
<dbReference type="Gene3D" id="6.10.20.40">
    <property type="entry name" value="TEA/ATTS domain"/>
    <property type="match status" value="1"/>
</dbReference>
<dbReference type="AlphaFoldDB" id="A0AAW0FA80"/>
<sequence length="245" mass="27760">MPSRITHPSHSANGSISALQDPNSAVNTILSGRKCWRILKGRNEPVWPPPLEAALIEGLQKYKPTGSRSTKALGRLPMRNKFVSDYIFEITGKRRTPKQVGSRIQQLRDTNSGKHIVKVLSDQHYDMLRPARSVSDEDVINEMTCMTERPATEYIEIPVSPPQDEPHPSDSRNNCPRPLRDINPAATFVSETKVECWSLFNVFQNDILVATETYKTGVSTCPIGRRFIWECQIYLQHHSRPQLLA</sequence>
<dbReference type="Pfam" id="PF01285">
    <property type="entry name" value="TEA"/>
    <property type="match status" value="1"/>
</dbReference>
<evidence type="ECO:0000256" key="5">
    <source>
        <dbReference type="ARBA" id="ARBA00023242"/>
    </source>
</evidence>
<comment type="subcellular location">
    <subcellularLocation>
        <location evidence="1">Nucleus</location>
    </subcellularLocation>
</comment>
<evidence type="ECO:0000256" key="2">
    <source>
        <dbReference type="ARBA" id="ARBA00008421"/>
    </source>
</evidence>
<dbReference type="Proteomes" id="UP001385951">
    <property type="component" value="Unassembled WGS sequence"/>
</dbReference>
<feature type="DNA-binding region" description="TEA" evidence="6">
    <location>
        <begin position="40"/>
        <end position="114"/>
    </location>
</feature>
<dbReference type="PANTHER" id="PTHR11834">
    <property type="entry name" value="TRANSCRIPTIONAL ENHANCER FACTOR TEF RELATED"/>
    <property type="match status" value="1"/>
</dbReference>
<dbReference type="EMBL" id="JASBNA010000170">
    <property type="protein sequence ID" value="KAK7675854.1"/>
    <property type="molecule type" value="Genomic_DNA"/>
</dbReference>
<dbReference type="InterPro" id="IPR038096">
    <property type="entry name" value="TEA/ATTS_sf"/>
</dbReference>
<comment type="similarity">
    <text evidence="2">Belongs to the TEC1 family.</text>
</comment>
<organism evidence="8 9">
    <name type="scientific">Cerrena zonata</name>
    <dbReference type="NCBI Taxonomy" id="2478898"/>
    <lineage>
        <taxon>Eukaryota</taxon>
        <taxon>Fungi</taxon>
        <taxon>Dikarya</taxon>
        <taxon>Basidiomycota</taxon>
        <taxon>Agaricomycotina</taxon>
        <taxon>Agaricomycetes</taxon>
        <taxon>Polyporales</taxon>
        <taxon>Cerrenaceae</taxon>
        <taxon>Cerrena</taxon>
    </lineage>
</organism>
<keyword evidence="5" id="KW-0539">Nucleus</keyword>
<feature type="domain" description="TEA" evidence="7">
    <location>
        <begin position="40"/>
        <end position="114"/>
    </location>
</feature>
<evidence type="ECO:0000256" key="1">
    <source>
        <dbReference type="ARBA" id="ARBA00004123"/>
    </source>
</evidence>
<evidence type="ECO:0000313" key="9">
    <source>
        <dbReference type="Proteomes" id="UP001385951"/>
    </source>
</evidence>
<reference evidence="8 9" key="1">
    <citation type="submission" date="2022-09" db="EMBL/GenBank/DDBJ databases">
        <authorList>
            <person name="Palmer J.M."/>
        </authorList>
    </citation>
    <scope>NUCLEOTIDE SEQUENCE [LARGE SCALE GENOMIC DNA]</scope>
    <source>
        <strain evidence="8 9">DSM 7382</strain>
    </source>
</reference>
<proteinExistence type="inferred from homology"/>
<dbReference type="GO" id="GO:0005667">
    <property type="term" value="C:transcription regulator complex"/>
    <property type="evidence" value="ECO:0007669"/>
    <property type="project" value="TreeGrafter"/>
</dbReference>
<keyword evidence="9" id="KW-1185">Reference proteome</keyword>
<dbReference type="InterPro" id="IPR050937">
    <property type="entry name" value="TEC1_TEAD_TF"/>
</dbReference>
<dbReference type="PROSITE" id="PS51088">
    <property type="entry name" value="TEA_2"/>
    <property type="match status" value="1"/>
</dbReference>
<accession>A0AAW0FA80</accession>
<evidence type="ECO:0000256" key="6">
    <source>
        <dbReference type="PROSITE-ProRule" id="PRU00505"/>
    </source>
</evidence>